<protein>
    <submittedName>
        <fullName evidence="3">Helix-turn-helix transcriptional regulator</fullName>
    </submittedName>
</protein>
<comment type="caution">
    <text evidence="3">The sequence shown here is derived from an EMBL/GenBank/DDBJ whole genome shotgun (WGS) entry which is preliminary data.</text>
</comment>
<evidence type="ECO:0000313" key="4">
    <source>
        <dbReference type="Proteomes" id="UP001501009"/>
    </source>
</evidence>
<dbReference type="RefSeq" id="WP_275779909.1">
    <property type="nucleotide sequence ID" value="NZ_BAABDE010000038.1"/>
</dbReference>
<dbReference type="InterPro" id="IPR010982">
    <property type="entry name" value="Lambda_DNA-bd_dom_sf"/>
</dbReference>
<keyword evidence="4" id="KW-1185">Reference proteome</keyword>
<dbReference type="InterPro" id="IPR001387">
    <property type="entry name" value="Cro/C1-type_HTH"/>
</dbReference>
<evidence type="ECO:0000256" key="1">
    <source>
        <dbReference type="SAM" id="MobiDB-lite"/>
    </source>
</evidence>
<feature type="domain" description="HTH cro/C1-type" evidence="2">
    <location>
        <begin position="43"/>
        <end position="90"/>
    </location>
</feature>
<dbReference type="Gene3D" id="1.10.260.40">
    <property type="entry name" value="lambda repressor-like DNA-binding domains"/>
    <property type="match status" value="1"/>
</dbReference>
<evidence type="ECO:0000313" key="3">
    <source>
        <dbReference type="EMBL" id="GAA3839539.1"/>
    </source>
</evidence>
<dbReference type="PROSITE" id="PS50943">
    <property type="entry name" value="HTH_CROC1"/>
    <property type="match status" value="1"/>
</dbReference>
<name>A0ABP7JAW4_9ACTN</name>
<proteinExistence type="predicted"/>
<dbReference type="Pfam" id="PF17765">
    <property type="entry name" value="MLTR_LBD"/>
    <property type="match status" value="1"/>
</dbReference>
<dbReference type="Pfam" id="PF13560">
    <property type="entry name" value="HTH_31"/>
    <property type="match status" value="1"/>
</dbReference>
<sequence length="322" mass="34892">MTREQQPAGGGTELGRYLRARRAQVTPAEAGLSPGAGLRRTPGLRREELATLAGVSIDYYARLERGKETRPSASVVDALARVLLLTEDEHEHLRSLAVRAARTAPEPPVAPSRTVRPGVTLMLESLRPGPAYVASRTNDLLAWNPGGLALFAGIEDWPVKQRNLARYAFLHPTARELFDDWEHTLRGCVARLRALAGTDPDAPDLAALVGELLLKSPEFARLWERYEVRAHAFGRKTYHHPGVGTFTLGYQGMQMEGTPGHRLVTYHAEPGTPAHDALVLLDLTAQKPAGRDTRPPQGAGPAATSDEAPSSSPRHGASGQEE</sequence>
<dbReference type="PANTHER" id="PTHR35010:SF2">
    <property type="entry name" value="BLL4672 PROTEIN"/>
    <property type="match status" value="1"/>
</dbReference>
<dbReference type="CDD" id="cd00093">
    <property type="entry name" value="HTH_XRE"/>
    <property type="match status" value="1"/>
</dbReference>
<dbReference type="SUPFAM" id="SSF47413">
    <property type="entry name" value="lambda repressor-like DNA-binding domains"/>
    <property type="match status" value="1"/>
</dbReference>
<dbReference type="Proteomes" id="UP001501009">
    <property type="component" value="Unassembled WGS sequence"/>
</dbReference>
<dbReference type="Gene3D" id="3.30.450.180">
    <property type="match status" value="1"/>
</dbReference>
<dbReference type="EMBL" id="BAABDE010000038">
    <property type="protein sequence ID" value="GAA3839539.1"/>
    <property type="molecule type" value="Genomic_DNA"/>
</dbReference>
<dbReference type="InterPro" id="IPR041413">
    <property type="entry name" value="MLTR_LBD"/>
</dbReference>
<organism evidence="3 4">
    <name type="scientific">Streptomyces coacervatus</name>
    <dbReference type="NCBI Taxonomy" id="647381"/>
    <lineage>
        <taxon>Bacteria</taxon>
        <taxon>Bacillati</taxon>
        <taxon>Actinomycetota</taxon>
        <taxon>Actinomycetes</taxon>
        <taxon>Kitasatosporales</taxon>
        <taxon>Streptomycetaceae</taxon>
        <taxon>Streptomyces</taxon>
    </lineage>
</organism>
<reference evidence="4" key="1">
    <citation type="journal article" date="2019" name="Int. J. Syst. Evol. Microbiol.">
        <title>The Global Catalogue of Microorganisms (GCM) 10K type strain sequencing project: providing services to taxonomists for standard genome sequencing and annotation.</title>
        <authorList>
            <consortium name="The Broad Institute Genomics Platform"/>
            <consortium name="The Broad Institute Genome Sequencing Center for Infectious Disease"/>
            <person name="Wu L."/>
            <person name="Ma J."/>
        </authorList>
    </citation>
    <scope>NUCLEOTIDE SEQUENCE [LARGE SCALE GENOMIC DNA]</scope>
    <source>
        <strain evidence="4">JCM 17138</strain>
    </source>
</reference>
<dbReference type="SMART" id="SM00530">
    <property type="entry name" value="HTH_XRE"/>
    <property type="match status" value="1"/>
</dbReference>
<feature type="region of interest" description="Disordered" evidence="1">
    <location>
        <begin position="284"/>
        <end position="322"/>
    </location>
</feature>
<evidence type="ECO:0000259" key="2">
    <source>
        <dbReference type="PROSITE" id="PS50943"/>
    </source>
</evidence>
<gene>
    <name evidence="3" type="ORF">GCM10022403_084780</name>
</gene>
<accession>A0ABP7JAW4</accession>
<dbReference type="PANTHER" id="PTHR35010">
    <property type="entry name" value="BLL4672 PROTEIN-RELATED"/>
    <property type="match status" value="1"/>
</dbReference>